<dbReference type="InterPro" id="IPR042755">
    <property type="entry name" value="COP1"/>
</dbReference>
<gene>
    <name evidence="7" type="ORF">LOTGIDRAFT_233027</name>
</gene>
<dbReference type="PROSITE" id="PS00518">
    <property type="entry name" value="ZF_RING_1"/>
    <property type="match status" value="1"/>
</dbReference>
<keyword evidence="3" id="KW-0862">Zinc</keyword>
<dbReference type="OMA" id="KCITEWV"/>
<evidence type="ECO:0000256" key="3">
    <source>
        <dbReference type="ARBA" id="ARBA00022833"/>
    </source>
</evidence>
<dbReference type="GO" id="GO:0043161">
    <property type="term" value="P:proteasome-mediated ubiquitin-dependent protein catabolic process"/>
    <property type="evidence" value="ECO:0007669"/>
    <property type="project" value="TreeGrafter"/>
</dbReference>
<dbReference type="InterPro" id="IPR017907">
    <property type="entry name" value="Znf_RING_CS"/>
</dbReference>
<evidence type="ECO:0000313" key="8">
    <source>
        <dbReference type="Proteomes" id="UP000030746"/>
    </source>
</evidence>
<dbReference type="HOGENOM" id="CLU_656258_0_0_1"/>
<dbReference type="RefSeq" id="XP_009056717.1">
    <property type="nucleotide sequence ID" value="XM_009058469.1"/>
</dbReference>
<dbReference type="OrthoDB" id="6105938at2759"/>
<dbReference type="SUPFAM" id="SSF57850">
    <property type="entry name" value="RING/U-box"/>
    <property type="match status" value="1"/>
</dbReference>
<dbReference type="PANTHER" id="PTHR44080">
    <property type="entry name" value="E3 UBIQUITIN-PROTEIN LIGASE COP1"/>
    <property type="match status" value="1"/>
</dbReference>
<keyword evidence="5" id="KW-0175">Coiled coil</keyword>
<keyword evidence="8" id="KW-1185">Reference proteome</keyword>
<organism evidence="7 8">
    <name type="scientific">Lottia gigantea</name>
    <name type="common">Giant owl limpet</name>
    <dbReference type="NCBI Taxonomy" id="225164"/>
    <lineage>
        <taxon>Eukaryota</taxon>
        <taxon>Metazoa</taxon>
        <taxon>Spiralia</taxon>
        <taxon>Lophotrochozoa</taxon>
        <taxon>Mollusca</taxon>
        <taxon>Gastropoda</taxon>
        <taxon>Patellogastropoda</taxon>
        <taxon>Lottioidea</taxon>
        <taxon>Lottiidae</taxon>
        <taxon>Lottia</taxon>
    </lineage>
</organism>
<evidence type="ECO:0000259" key="6">
    <source>
        <dbReference type="PROSITE" id="PS50089"/>
    </source>
</evidence>
<accession>V4AGN3</accession>
<dbReference type="Gene3D" id="3.30.40.10">
    <property type="entry name" value="Zinc/RING finger domain, C3HC4 (zinc finger)"/>
    <property type="match status" value="1"/>
</dbReference>
<feature type="coiled-coil region" evidence="5">
    <location>
        <begin position="154"/>
        <end position="206"/>
    </location>
</feature>
<evidence type="ECO:0000256" key="2">
    <source>
        <dbReference type="ARBA" id="ARBA00022771"/>
    </source>
</evidence>
<dbReference type="InterPro" id="IPR013083">
    <property type="entry name" value="Znf_RING/FYVE/PHD"/>
</dbReference>
<name>V4AGN3_LOTGI</name>
<dbReference type="SMART" id="SM00184">
    <property type="entry name" value="RING"/>
    <property type="match status" value="1"/>
</dbReference>
<dbReference type="GO" id="GO:0008270">
    <property type="term" value="F:zinc ion binding"/>
    <property type="evidence" value="ECO:0007669"/>
    <property type="project" value="UniProtKB-KW"/>
</dbReference>
<keyword evidence="2 4" id="KW-0863">Zinc-finger</keyword>
<evidence type="ECO:0000256" key="4">
    <source>
        <dbReference type="PROSITE-ProRule" id="PRU00175"/>
    </source>
</evidence>
<evidence type="ECO:0000256" key="1">
    <source>
        <dbReference type="ARBA" id="ARBA00022723"/>
    </source>
</evidence>
<protein>
    <recommendedName>
        <fullName evidence="6">RING-type domain-containing protein</fullName>
    </recommendedName>
</protein>
<keyword evidence="1" id="KW-0479">Metal-binding</keyword>
<proteinExistence type="predicted"/>
<dbReference type="GeneID" id="20249125"/>
<dbReference type="STRING" id="225164.V4AGN3"/>
<dbReference type="PROSITE" id="PS50089">
    <property type="entry name" value="ZF_RING_2"/>
    <property type="match status" value="1"/>
</dbReference>
<evidence type="ECO:0000313" key="7">
    <source>
        <dbReference type="EMBL" id="ESO92576.1"/>
    </source>
</evidence>
<reference evidence="7 8" key="1">
    <citation type="journal article" date="2013" name="Nature">
        <title>Insights into bilaterian evolution from three spiralian genomes.</title>
        <authorList>
            <person name="Simakov O."/>
            <person name="Marletaz F."/>
            <person name="Cho S.J."/>
            <person name="Edsinger-Gonzales E."/>
            <person name="Havlak P."/>
            <person name="Hellsten U."/>
            <person name="Kuo D.H."/>
            <person name="Larsson T."/>
            <person name="Lv J."/>
            <person name="Arendt D."/>
            <person name="Savage R."/>
            <person name="Osoegawa K."/>
            <person name="de Jong P."/>
            <person name="Grimwood J."/>
            <person name="Chapman J.A."/>
            <person name="Shapiro H."/>
            <person name="Aerts A."/>
            <person name="Otillar R.P."/>
            <person name="Terry A.Y."/>
            <person name="Boore J.L."/>
            <person name="Grigoriev I.V."/>
            <person name="Lindberg D.R."/>
            <person name="Seaver E.C."/>
            <person name="Weisblat D.A."/>
            <person name="Putnam N.H."/>
            <person name="Rokhsar D.S."/>
        </authorList>
    </citation>
    <scope>NUCLEOTIDE SEQUENCE [LARGE SCALE GENOMIC DNA]</scope>
</reference>
<dbReference type="EMBL" id="KB202050">
    <property type="protein sequence ID" value="ESO92576.1"/>
    <property type="molecule type" value="Genomic_DNA"/>
</dbReference>
<dbReference type="KEGG" id="lgi:LOTGIDRAFT_233027"/>
<dbReference type="Pfam" id="PF13923">
    <property type="entry name" value="zf-C3HC4_2"/>
    <property type="match status" value="1"/>
</dbReference>
<dbReference type="AlphaFoldDB" id="V4AGN3"/>
<dbReference type="GO" id="GO:0061630">
    <property type="term" value="F:ubiquitin protein ligase activity"/>
    <property type="evidence" value="ECO:0007669"/>
    <property type="project" value="InterPro"/>
</dbReference>
<sequence length="409" mass="48442">MMASKFVDTVPMSVMEDYINCTICMNILKKTVTTSCCHRFCDTCIREWIDRNSSCPCCNTRLTHENLYNDRQFDSLIEDIMKDKERSELKYYEEVCNQRVSMRECCDLGQKEVYVETSSSGQNTLNQPQEELETVEVVFRKHQQKSLADHGRYFQSLKNEYEKKRKKLEQEKQKTIDENTSDVMKVEHLNTEIEKLTTEYNNCQHLVAQAYDRYLTEKIPSLYILPVSVSVYIVEKNIRLQDFIFQPEESMKKLQDLLSRTMLERHDEIIEYTDKTIYIFGPMCKVKGGDEIKNIIDELENGRIYEGIRRTRWCEKPVLQCEMKPGSEIVLLNCMKYESDNPPTCFVKKYKEGEDHIVDYYKCQDCKFNWICKSCIRICHEDHRTSVHVLNNKPTWACCYCPKKKKCCI</sequence>
<dbReference type="Proteomes" id="UP000030746">
    <property type="component" value="Unassembled WGS sequence"/>
</dbReference>
<dbReference type="CTD" id="20249125"/>
<feature type="domain" description="RING-type" evidence="6">
    <location>
        <begin position="21"/>
        <end position="59"/>
    </location>
</feature>
<dbReference type="InterPro" id="IPR001841">
    <property type="entry name" value="Znf_RING"/>
</dbReference>
<evidence type="ECO:0000256" key="5">
    <source>
        <dbReference type="SAM" id="Coils"/>
    </source>
</evidence>
<dbReference type="PANTHER" id="PTHR44080:SF1">
    <property type="entry name" value="E3 UBIQUITIN-PROTEIN LIGASE COP1"/>
    <property type="match status" value="1"/>
</dbReference>